<proteinExistence type="predicted"/>
<comment type="caution">
    <text evidence="2">The sequence shown here is derived from an EMBL/GenBank/DDBJ whole genome shotgun (WGS) entry which is preliminary data.</text>
</comment>
<dbReference type="EMBL" id="JBHUMB010000005">
    <property type="protein sequence ID" value="MFD2742036.1"/>
    <property type="molecule type" value="Genomic_DNA"/>
</dbReference>
<dbReference type="SUPFAM" id="SSF55811">
    <property type="entry name" value="Nudix"/>
    <property type="match status" value="1"/>
</dbReference>
<name>A0ABW5U7Y1_9SPHI</name>
<dbReference type="InterPro" id="IPR015797">
    <property type="entry name" value="NUDIX_hydrolase-like_dom_sf"/>
</dbReference>
<dbReference type="Pfam" id="PF00293">
    <property type="entry name" value="NUDIX"/>
    <property type="match status" value="1"/>
</dbReference>
<evidence type="ECO:0000313" key="3">
    <source>
        <dbReference type="Proteomes" id="UP001597418"/>
    </source>
</evidence>
<organism evidence="2 3">
    <name type="scientific">Sphingobacterium populi</name>
    <dbReference type="NCBI Taxonomy" id="1812824"/>
    <lineage>
        <taxon>Bacteria</taxon>
        <taxon>Pseudomonadati</taxon>
        <taxon>Bacteroidota</taxon>
        <taxon>Sphingobacteriia</taxon>
        <taxon>Sphingobacteriales</taxon>
        <taxon>Sphingobacteriaceae</taxon>
        <taxon>Sphingobacterium</taxon>
    </lineage>
</organism>
<dbReference type="Proteomes" id="UP001597418">
    <property type="component" value="Unassembled WGS sequence"/>
</dbReference>
<protein>
    <submittedName>
        <fullName evidence="2">NUDIX domain-containing protein</fullName>
    </submittedName>
</protein>
<accession>A0ABW5U7Y1</accession>
<feature type="domain" description="Nudix hydrolase" evidence="1">
    <location>
        <begin position="3"/>
        <end position="128"/>
    </location>
</feature>
<reference evidence="3" key="1">
    <citation type="journal article" date="2019" name="Int. J. Syst. Evol. Microbiol.">
        <title>The Global Catalogue of Microorganisms (GCM) 10K type strain sequencing project: providing services to taxonomists for standard genome sequencing and annotation.</title>
        <authorList>
            <consortium name="The Broad Institute Genomics Platform"/>
            <consortium name="The Broad Institute Genome Sequencing Center for Infectious Disease"/>
            <person name="Wu L."/>
            <person name="Ma J."/>
        </authorList>
    </citation>
    <scope>NUCLEOTIDE SEQUENCE [LARGE SCALE GENOMIC DNA]</scope>
    <source>
        <strain evidence="3">KCTC 42247</strain>
    </source>
</reference>
<dbReference type="RefSeq" id="WP_066753334.1">
    <property type="nucleotide sequence ID" value="NZ_JBHUMB010000005.1"/>
</dbReference>
<sequence length="157" mass="18184">MYLFNVRVYGILINQENEVLVSDEQVGNFCFTKFPGGGLEYGEGLLDALKREYLEECNLEIDIVQHLYTTDFFEKSSFNDSQIISIYYLIRPKSGKDLTADHAMFMPTHVLAADNPDKEIKFRLVAATQDITDIFTFRTDKAAWDSYLNWKTAQRTR</sequence>
<keyword evidence="3" id="KW-1185">Reference proteome</keyword>
<evidence type="ECO:0000259" key="1">
    <source>
        <dbReference type="PROSITE" id="PS51462"/>
    </source>
</evidence>
<dbReference type="PROSITE" id="PS51462">
    <property type="entry name" value="NUDIX"/>
    <property type="match status" value="1"/>
</dbReference>
<evidence type="ECO:0000313" key="2">
    <source>
        <dbReference type="EMBL" id="MFD2742036.1"/>
    </source>
</evidence>
<gene>
    <name evidence="2" type="ORF">ACFSQ6_01360</name>
</gene>
<dbReference type="InterPro" id="IPR000086">
    <property type="entry name" value="NUDIX_hydrolase_dom"/>
</dbReference>
<dbReference type="Gene3D" id="3.90.79.10">
    <property type="entry name" value="Nucleoside Triphosphate Pyrophosphohydrolase"/>
    <property type="match status" value="1"/>
</dbReference>